<evidence type="ECO:0000256" key="10">
    <source>
        <dbReference type="ARBA" id="ARBA00048832"/>
    </source>
</evidence>
<comment type="catalytic activity">
    <reaction evidence="11">
        <text>O-phospho-L-tyrosyl-[protein] + H2O = L-tyrosyl-[protein] + phosphate</text>
        <dbReference type="Rhea" id="RHEA:10684"/>
        <dbReference type="Rhea" id="RHEA-COMP:10136"/>
        <dbReference type="Rhea" id="RHEA-COMP:20101"/>
        <dbReference type="ChEBI" id="CHEBI:15377"/>
        <dbReference type="ChEBI" id="CHEBI:43474"/>
        <dbReference type="ChEBI" id="CHEBI:46858"/>
        <dbReference type="ChEBI" id="CHEBI:61978"/>
        <dbReference type="EC" id="3.1.3.48"/>
    </reaction>
    <physiologicalReaction direction="left-to-right" evidence="11">
        <dbReference type="Rhea" id="RHEA:10685"/>
    </physiologicalReaction>
</comment>
<dbReference type="GO" id="GO:0004725">
    <property type="term" value="F:protein tyrosine phosphatase activity"/>
    <property type="evidence" value="ECO:0007669"/>
    <property type="project" value="UniProtKB-EC"/>
</dbReference>
<dbReference type="CDD" id="cd01446">
    <property type="entry name" value="DSP_MapKP"/>
    <property type="match status" value="1"/>
</dbReference>
<dbReference type="CTD" id="1844"/>
<dbReference type="GO" id="GO:0001706">
    <property type="term" value="P:endoderm formation"/>
    <property type="evidence" value="ECO:0007669"/>
    <property type="project" value="TreeGrafter"/>
</dbReference>
<evidence type="ECO:0000256" key="14">
    <source>
        <dbReference type="ARBA" id="ARBA00073901"/>
    </source>
</evidence>
<comment type="subunit">
    <text evidence="13">Interacts with MAPK14; this interaction does not lead to catalytic activation of DUSP2 and dephosphrylation of MAPK14.</text>
</comment>
<gene>
    <name evidence="22" type="primary">dusp2</name>
</gene>
<dbReference type="SMART" id="SM00195">
    <property type="entry name" value="DSPc"/>
    <property type="match status" value="1"/>
</dbReference>
<dbReference type="Pfam" id="PF16706">
    <property type="entry name" value="Izumo-Ig"/>
    <property type="match status" value="1"/>
</dbReference>
<comment type="similarity">
    <text evidence="2">Belongs to the protein-tyrosine phosphatase family. Non-receptor class dual specificity subfamily.</text>
</comment>
<dbReference type="AlphaFoldDB" id="A0AAJ8BGG2"/>
<feature type="domain" description="Ig-like" evidence="20">
    <location>
        <begin position="148"/>
        <end position="248"/>
    </location>
</feature>
<evidence type="ECO:0000313" key="21">
    <source>
        <dbReference type="Proteomes" id="UP000694890"/>
    </source>
</evidence>
<dbReference type="FunFam" id="3.90.190.10:FF:000015">
    <property type="entry name" value="Dual specificity phosphatase 4"/>
    <property type="match status" value="1"/>
</dbReference>
<evidence type="ECO:0000256" key="13">
    <source>
        <dbReference type="ARBA" id="ARBA00065606"/>
    </source>
</evidence>
<evidence type="ECO:0000256" key="2">
    <source>
        <dbReference type="ARBA" id="ARBA00008601"/>
    </source>
</evidence>
<proteinExistence type="inferred from homology"/>
<dbReference type="InterPro" id="IPR016130">
    <property type="entry name" value="Tyr_Pase_AS"/>
</dbReference>
<dbReference type="PROSITE" id="PS50206">
    <property type="entry name" value="RHODANESE_3"/>
    <property type="match status" value="1"/>
</dbReference>
<comment type="subcellular location">
    <subcellularLocation>
        <location evidence="1">Nucleus</location>
    </subcellularLocation>
</comment>
<feature type="domain" description="Rhodanese" evidence="19">
    <location>
        <begin position="278"/>
        <end position="395"/>
    </location>
</feature>
<dbReference type="InterPro" id="IPR001763">
    <property type="entry name" value="Rhodanese-like_dom"/>
</dbReference>
<dbReference type="GO" id="GO:0004722">
    <property type="term" value="F:protein serine/threonine phosphatase activity"/>
    <property type="evidence" value="ECO:0007669"/>
    <property type="project" value="UniProtKB-EC"/>
</dbReference>
<dbReference type="InterPro" id="IPR036873">
    <property type="entry name" value="Rhodanese-like_dom_sf"/>
</dbReference>
<dbReference type="InterPro" id="IPR000340">
    <property type="entry name" value="Dual-sp_phosphatase_cat-dom"/>
</dbReference>
<dbReference type="GeneID" id="108881973"/>
<evidence type="ECO:0000256" key="16">
    <source>
        <dbReference type="SAM" id="SignalP"/>
    </source>
</evidence>
<dbReference type="EC" id="3.1.3.48" evidence="4"/>
<dbReference type="GO" id="GO:0017017">
    <property type="term" value="F:MAP kinase tyrosine/serine/threonine phosphatase activity"/>
    <property type="evidence" value="ECO:0007669"/>
    <property type="project" value="InterPro"/>
</dbReference>
<evidence type="ECO:0000256" key="9">
    <source>
        <dbReference type="ARBA" id="ARBA00023242"/>
    </source>
</evidence>
<dbReference type="InterPro" id="IPR029021">
    <property type="entry name" value="Prot-tyrosine_phosphatase-like"/>
</dbReference>
<dbReference type="PANTHER" id="PTHR10159">
    <property type="entry name" value="DUAL SPECIFICITY PROTEIN PHOSPHATASE"/>
    <property type="match status" value="1"/>
</dbReference>
<dbReference type="GO" id="GO:0005634">
    <property type="term" value="C:nucleus"/>
    <property type="evidence" value="ECO:0007669"/>
    <property type="project" value="UniProtKB-SubCell"/>
</dbReference>
<keyword evidence="8" id="KW-0904">Protein phosphatase</keyword>
<accession>A0AAJ8BGG2</accession>
<dbReference type="PROSITE" id="PS00383">
    <property type="entry name" value="TYR_PHOSPHATASE_1"/>
    <property type="match status" value="1"/>
</dbReference>
<dbReference type="InterPro" id="IPR000387">
    <property type="entry name" value="Tyr_Pase_dom"/>
</dbReference>
<evidence type="ECO:0000256" key="12">
    <source>
        <dbReference type="ARBA" id="ARBA00057539"/>
    </source>
</evidence>
<feature type="chain" id="PRO_5042573240" description="Dual specificity protein phosphatase 2" evidence="16">
    <location>
        <begin position="18"/>
        <end position="566"/>
    </location>
</feature>
<dbReference type="Pfam" id="PF15005">
    <property type="entry name" value="IZUMO"/>
    <property type="match status" value="1"/>
</dbReference>
<dbReference type="RefSeq" id="XP_050931314.1">
    <property type="nucleotide sequence ID" value="XM_051075357.1"/>
</dbReference>
<dbReference type="InterPro" id="IPR007110">
    <property type="entry name" value="Ig-like_dom"/>
</dbReference>
<dbReference type="PROSITE" id="PS50056">
    <property type="entry name" value="TYR_PHOSPHATASE_2"/>
    <property type="match status" value="1"/>
</dbReference>
<evidence type="ECO:0000256" key="11">
    <source>
        <dbReference type="ARBA" id="ARBA00051341"/>
    </source>
</evidence>
<feature type="domain" description="Tyrosine specific protein phosphatases" evidence="18">
    <location>
        <begin position="488"/>
        <end position="542"/>
    </location>
</feature>
<feature type="signal peptide" evidence="16">
    <location>
        <begin position="1"/>
        <end position="17"/>
    </location>
</feature>
<evidence type="ECO:0000256" key="7">
    <source>
        <dbReference type="ARBA" id="ARBA00022801"/>
    </source>
</evidence>
<evidence type="ECO:0000259" key="18">
    <source>
        <dbReference type="PROSITE" id="PS50056"/>
    </source>
</evidence>
<evidence type="ECO:0000256" key="15">
    <source>
        <dbReference type="ARBA" id="ARBA00081378"/>
    </source>
</evidence>
<evidence type="ECO:0000256" key="8">
    <source>
        <dbReference type="ARBA" id="ARBA00022912"/>
    </source>
</evidence>
<dbReference type="SUPFAM" id="SSF52799">
    <property type="entry name" value="(Phosphotyrosine protein) phosphatases II"/>
    <property type="match status" value="1"/>
</dbReference>
<evidence type="ECO:0000259" key="20">
    <source>
        <dbReference type="PROSITE" id="PS50835"/>
    </source>
</evidence>
<dbReference type="PROSITE" id="PS50835">
    <property type="entry name" value="IG_LIKE"/>
    <property type="match status" value="1"/>
</dbReference>
<organism evidence="21 22">
    <name type="scientific">Lates calcarifer</name>
    <name type="common">Barramundi</name>
    <name type="synonym">Holocentrus calcarifer</name>
    <dbReference type="NCBI Taxonomy" id="8187"/>
    <lineage>
        <taxon>Eukaryota</taxon>
        <taxon>Metazoa</taxon>
        <taxon>Chordata</taxon>
        <taxon>Craniata</taxon>
        <taxon>Vertebrata</taxon>
        <taxon>Euteleostomi</taxon>
        <taxon>Actinopterygii</taxon>
        <taxon>Neopterygii</taxon>
        <taxon>Teleostei</taxon>
        <taxon>Neoteleostei</taxon>
        <taxon>Acanthomorphata</taxon>
        <taxon>Carangaria</taxon>
        <taxon>Carangaria incertae sedis</taxon>
        <taxon>Centropomidae</taxon>
        <taxon>Lates</taxon>
    </lineage>
</organism>
<feature type="domain" description="Tyrosine-protein phosphatase" evidence="17">
    <location>
        <begin position="423"/>
        <end position="564"/>
    </location>
</feature>
<dbReference type="InterPro" id="IPR008343">
    <property type="entry name" value="MKP"/>
</dbReference>
<dbReference type="GO" id="GO:0043409">
    <property type="term" value="P:negative regulation of MAPK cascade"/>
    <property type="evidence" value="ECO:0007669"/>
    <property type="project" value="TreeGrafter"/>
</dbReference>
<dbReference type="GO" id="GO:0005737">
    <property type="term" value="C:cytoplasm"/>
    <property type="evidence" value="ECO:0007669"/>
    <property type="project" value="TreeGrafter"/>
</dbReference>
<dbReference type="PRINTS" id="PR01764">
    <property type="entry name" value="MAPKPHPHTASE"/>
</dbReference>
<evidence type="ECO:0000313" key="22">
    <source>
        <dbReference type="RefSeq" id="XP_050931314.1"/>
    </source>
</evidence>
<reference evidence="22" key="1">
    <citation type="submission" date="2025-08" db="UniProtKB">
        <authorList>
            <consortium name="RefSeq"/>
        </authorList>
    </citation>
    <scope>IDENTIFICATION</scope>
    <source>
        <tissue evidence="22">Brain</tissue>
    </source>
</reference>
<evidence type="ECO:0000256" key="1">
    <source>
        <dbReference type="ARBA" id="ARBA00004123"/>
    </source>
</evidence>
<keyword evidence="6 16" id="KW-0732">Signal</keyword>
<name>A0AAJ8BGG2_LATCA</name>
<dbReference type="SUPFAM" id="SSF48726">
    <property type="entry name" value="Immunoglobulin"/>
    <property type="match status" value="1"/>
</dbReference>
<evidence type="ECO:0000256" key="5">
    <source>
        <dbReference type="ARBA" id="ARBA00013081"/>
    </source>
</evidence>
<dbReference type="InterPro" id="IPR032699">
    <property type="entry name" value="Izumo-Ig"/>
</dbReference>
<dbReference type="InterPro" id="IPR029389">
    <property type="entry name" value="IZUMO"/>
</dbReference>
<protein>
    <recommendedName>
        <fullName evidence="14">Dual specificity protein phosphatase 2</fullName>
        <ecNumber evidence="5">3.1.3.16</ecNumber>
        <ecNumber evidence="4">3.1.3.48</ecNumber>
    </recommendedName>
    <alternativeName>
        <fullName evidence="15">Dual specificity protein phosphatase PAC-1</fullName>
    </alternativeName>
</protein>
<dbReference type="FunFam" id="3.40.250.10:FF:000034">
    <property type="entry name" value="Dual specificity phosphatase 2"/>
    <property type="match status" value="1"/>
</dbReference>
<dbReference type="Gene3D" id="3.40.250.10">
    <property type="entry name" value="Rhodanese-like domain"/>
    <property type="match status" value="1"/>
</dbReference>
<evidence type="ECO:0000256" key="3">
    <source>
        <dbReference type="ARBA" id="ARBA00009633"/>
    </source>
</evidence>
<dbReference type="InterPro" id="IPR036179">
    <property type="entry name" value="Ig-like_dom_sf"/>
</dbReference>
<evidence type="ECO:0000256" key="6">
    <source>
        <dbReference type="ARBA" id="ARBA00022729"/>
    </source>
</evidence>
<sequence length="566" mass="63562">MLLMVVSLLCCVPAATACLQCDRRIRLLHEDLVLSAPTLNDQIEMKKIYDHAYVTYRETSRERKGVIDPTTLYRARTEYQSEFDRFLKTMHTGSATFEAIQIMEKGRKILEKHLDTFIRDGLCPNKCGLLNRRVMDCFSCRYKIYMCPSPSGQQDCGEYPVQAEEGGQAVLNCFLPWHRLLLGKPEYHYSWAPGVPGTKKLDESHFKSLVVTEDSSVVLNQLHVDEQGTYRCSLQGQNGAVFYRATFLLTAMTSSNEPLEITGNELVHILRTPIDQYTSAGCVVLDCRPFLDFSLTHICESRNVNWNSMLRRRSKSSVVALEWLIPDKALLGRLRRGEFSPVVVVDESSRSLAELKAESVVQMLLTALQNEVQTQICFLQGGFEGFSEAYPDLCYNSASSHLSTVEPEPTVTGRRTPAYDQDGPVELLPFLFLGSAIHSSRRETLAAAGITAVLNVSSTCPNFYEGEFEYLRLTVEDSLAADIRACFSTAIAFIDSVKQSGGRVLVHCQAGISRSATICLAYLMHTQRVRLDEAFDFVKQRRHVISPNLAFMGQLLQFETDVLCQG</sequence>
<dbReference type="InterPro" id="IPR020422">
    <property type="entry name" value="TYR_PHOSPHATASE_DUAL_dom"/>
</dbReference>
<comment type="function">
    <text evidence="12">Dephosphorylates both phosphorylated Thr and Tyr residues in MAPK1, and dephosphorylation of phosphotyrosine is slightly faster than that of phosphothreonine. Can dephosphorylate MAPK1.</text>
</comment>
<dbReference type="SUPFAM" id="SSF52821">
    <property type="entry name" value="Rhodanese/Cell cycle control phosphatase"/>
    <property type="match status" value="1"/>
</dbReference>
<dbReference type="PROSITE" id="PS50054">
    <property type="entry name" value="TYR_PHOSPHATASE_DUAL"/>
    <property type="match status" value="1"/>
</dbReference>
<evidence type="ECO:0000256" key="4">
    <source>
        <dbReference type="ARBA" id="ARBA00013064"/>
    </source>
</evidence>
<dbReference type="EC" id="3.1.3.16" evidence="5"/>
<dbReference type="Proteomes" id="UP000694890">
    <property type="component" value="Linkage group LG13"/>
</dbReference>
<keyword evidence="7" id="KW-0378">Hydrolase</keyword>
<evidence type="ECO:0000259" key="17">
    <source>
        <dbReference type="PROSITE" id="PS50054"/>
    </source>
</evidence>
<comment type="similarity">
    <text evidence="3">Belongs to the Izumo family.</text>
</comment>
<dbReference type="PANTHER" id="PTHR10159:SF109">
    <property type="entry name" value="DUAL SPECIFICITY PROTEIN PHOSPHATASE 2"/>
    <property type="match status" value="1"/>
</dbReference>
<dbReference type="Pfam" id="PF00782">
    <property type="entry name" value="DSPc"/>
    <property type="match status" value="1"/>
</dbReference>
<comment type="catalytic activity">
    <reaction evidence="10">
        <text>O-phospho-L-threonyl-[protein] + H2O = L-threonyl-[protein] + phosphate</text>
        <dbReference type="Rhea" id="RHEA:47004"/>
        <dbReference type="Rhea" id="RHEA-COMP:11060"/>
        <dbReference type="Rhea" id="RHEA-COMP:11605"/>
        <dbReference type="ChEBI" id="CHEBI:15377"/>
        <dbReference type="ChEBI" id="CHEBI:30013"/>
        <dbReference type="ChEBI" id="CHEBI:43474"/>
        <dbReference type="ChEBI" id="CHEBI:61977"/>
        <dbReference type="EC" id="3.1.3.16"/>
    </reaction>
    <physiologicalReaction direction="left-to-right" evidence="10">
        <dbReference type="Rhea" id="RHEA:47005"/>
    </physiologicalReaction>
</comment>
<evidence type="ECO:0000259" key="19">
    <source>
        <dbReference type="PROSITE" id="PS50206"/>
    </source>
</evidence>
<dbReference type="SMART" id="SM00450">
    <property type="entry name" value="RHOD"/>
    <property type="match status" value="1"/>
</dbReference>
<dbReference type="Pfam" id="PF00581">
    <property type="entry name" value="Rhodanese"/>
    <property type="match status" value="1"/>
</dbReference>
<dbReference type="KEGG" id="lcf:108881973"/>
<keyword evidence="9" id="KW-0539">Nucleus</keyword>
<dbReference type="Gene3D" id="3.90.190.10">
    <property type="entry name" value="Protein tyrosine phosphatase superfamily"/>
    <property type="match status" value="1"/>
</dbReference>